<sequence>MAKLLERYYYLGIHISYLIKVFILVLNWWPLSPRRHLVASGGKAATDI</sequence>
<reference evidence="2 3" key="1">
    <citation type="submission" date="2005-09" db="EMBL/GenBank/DDBJ databases">
        <authorList>
            <person name="Mural R.J."/>
            <person name="Li P.W."/>
            <person name="Adams M.D."/>
            <person name="Amanatides P.G."/>
            <person name="Baden-Tillson H."/>
            <person name="Barnstead M."/>
            <person name="Chin S.H."/>
            <person name="Dew I."/>
            <person name="Evans C.A."/>
            <person name="Ferriera S."/>
            <person name="Flanigan M."/>
            <person name="Fosler C."/>
            <person name="Glodek A."/>
            <person name="Gu Z."/>
            <person name="Holt R.A."/>
            <person name="Jennings D."/>
            <person name="Kraft C.L."/>
            <person name="Lu F."/>
            <person name="Nguyen T."/>
            <person name="Nusskern D.R."/>
            <person name="Pfannkoch C.M."/>
            <person name="Sitter C."/>
            <person name="Sutton G.G."/>
            <person name="Venter J.C."/>
            <person name="Wang Z."/>
            <person name="Woodage T."/>
            <person name="Zheng X.H."/>
            <person name="Zhong F."/>
        </authorList>
    </citation>
    <scope>NUCLEOTIDE SEQUENCE [LARGE SCALE GENOMIC DNA]</scope>
    <source>
        <strain>BN</strain>
        <strain evidence="3">Sprague-Dawley</strain>
    </source>
</reference>
<evidence type="ECO:0000313" key="3">
    <source>
        <dbReference type="Proteomes" id="UP000234681"/>
    </source>
</evidence>
<proteinExistence type="predicted"/>
<evidence type="ECO:0000256" key="1">
    <source>
        <dbReference type="SAM" id="Phobius"/>
    </source>
</evidence>
<accession>A6KSL2</accession>
<keyword evidence="1" id="KW-0472">Membrane</keyword>
<feature type="transmembrane region" description="Helical" evidence="1">
    <location>
        <begin position="7"/>
        <end position="29"/>
    </location>
</feature>
<evidence type="ECO:0000313" key="2">
    <source>
        <dbReference type="EMBL" id="EDL84780.1"/>
    </source>
</evidence>
<organism evidence="2 3">
    <name type="scientific">Rattus norvegicus</name>
    <name type="common">Rat</name>
    <dbReference type="NCBI Taxonomy" id="10116"/>
    <lineage>
        <taxon>Eukaryota</taxon>
        <taxon>Metazoa</taxon>
        <taxon>Chordata</taxon>
        <taxon>Craniata</taxon>
        <taxon>Vertebrata</taxon>
        <taxon>Euteleostomi</taxon>
        <taxon>Mammalia</taxon>
        <taxon>Eutheria</taxon>
        <taxon>Euarchontoglires</taxon>
        <taxon>Glires</taxon>
        <taxon>Rodentia</taxon>
        <taxon>Myomorpha</taxon>
        <taxon>Muroidea</taxon>
        <taxon>Muridae</taxon>
        <taxon>Murinae</taxon>
        <taxon>Rattus</taxon>
    </lineage>
</organism>
<dbReference type="Proteomes" id="UP000234681">
    <property type="component" value="Chromosome 7"/>
</dbReference>
<keyword evidence="1" id="KW-1133">Transmembrane helix</keyword>
<dbReference type="AlphaFoldDB" id="A6KSL2"/>
<name>A6KSL2_RAT</name>
<protein>
    <submittedName>
        <fullName evidence="2">RCG63100</fullName>
    </submittedName>
</protein>
<dbReference type="EMBL" id="CH474104">
    <property type="protein sequence ID" value="EDL84780.1"/>
    <property type="molecule type" value="Genomic_DNA"/>
</dbReference>
<keyword evidence="1" id="KW-0812">Transmembrane</keyword>
<gene>
    <name evidence="2" type="ORF">rCG_63100</name>
</gene>